<protein>
    <submittedName>
        <fullName evidence="1">Dicer-like protein 1</fullName>
    </submittedName>
</protein>
<sequence>MEVKAEPMEASRGGEAPPLPIHAPRDYQLTLFRQALRTNSIVMLETGTGKTLVAVMLIQWFAQRARGMPATAAQAGAVQARRKVRVFLNTTVALVHQQAKVIAANTDQAVNMCIGAMGIDEWDEKTWTDKWSSSGVLVMTHQVLLNSLRAGFVRISDIDLLVFDECHHARGNHPYTLIMREFYDMCPEPDRPHIFGMTASPLNAHESAEESVAHLQAGLDSHVCTVDLTAATGATLSAATGVCYEYSLPPEFGDTPLTAALTESCGMAKMIAKGLRAAPVILSLLGPFAVDQMWFYYVRQWYRVAVTRPAPRRQMTGGVYAAALPEGGIEADDEPDVDADGGEDGELSVVAQPAAAAAVELDPQQDISCLKQALEIVRAHDGGHIDAGSTDPASAADGEAAVPARSWDHPVPQIRVLATRRRPWDELRSQLTPQVNRLLGILARWRDEPDKLRGIVFTSRRITAVLLTYVVSQIAEFEFIKADALLGAAQKAGGNVDRPIRGGSVRAASQLTLADFGSGRLNLLFATQVAEEGVDIQPCNLVIRFDMPMTATSLIQSRGRARMAGSQFIVLVPEISAEQRVAMEADATTSAKAPIIPCTDGDAAATAMDIDAGNAVAERKPLPEHMGTYTDYLKLVNLVECLRDWCRAASQGGPAAAAAAADGVIVASRRHKEYGRAMLSLRTRLVVDDDPNSNLEDVWIEQGDSAGRVYIIAATQARITYMSAISIVHLYVQRLPQDMYFKLAPVITFDAVVQPPVEADAGSAAPKKAPARPPLFRCTITLPSNAAVRRVSGPPMPNKKLAKQAAAYRTAKKLHQIGAIDDNLAPVIESADDHTKDSVDDSKDDKAVPAKGSTKAPKGVRASADLYKIATPRWLLPPEAGGNTGAGAASDTPAEYRPVPWHAYLVSLKHPLAAAPLRIALVTVNRLPDDIELPLYVEQFAKSSGAADTSPTAFKMAYLGSQILDKAQVDTLASFSSHLMTRVLHMALVCEVAQIGCLLAPVQADGCGVDFGFAEACFADRTIAYRGPGHGYEDLVGTLVMDGMDGGHLKLVERTCDGLDISSDVRSYYAGQATPAAAAAPGVKQDTRPAASQDSEQAAAPPPKKSGRRHGDRPRMTARTLVEWSAIKRATRLLPPTEVGAGVPLLKVKYVSLTLNYLIVAPTAAARPDDQKPAATSAAAAAARAGDAFPDGVYTSPFFCATDPLTPDNLHNLSLLPSLFARLEQVLLAEDVRVQLQLPARRESVREALTASCSSGDVSYERLETLGDAVLKYITSVMVFVSYPDAHEGHLTARRGRIICNAHLFDLAIKLGLPPFIMTQLFVKRDVRLPGPGWRRLPFIPNKWICVSPFAEDSRGGGGGGGDGDGDAKAVEAEPAAPVRARAPVVPIKVADTRMLSEKTVADTIESLLGACTRDGGICGALAAARSLGVLDDKWASWGLFIDEWRASQAAQQQKMARLAALRHEMVAAGDVDAVLQEVALDQED</sequence>
<reference evidence="1" key="1">
    <citation type="submission" date="2022-07" db="EMBL/GenBank/DDBJ databases">
        <title>Phylogenomic reconstructions and comparative analyses of Kickxellomycotina fungi.</title>
        <authorList>
            <person name="Reynolds N.K."/>
            <person name="Stajich J.E."/>
            <person name="Barry K."/>
            <person name="Grigoriev I.V."/>
            <person name="Crous P."/>
            <person name="Smith M.E."/>
        </authorList>
    </citation>
    <scope>NUCLEOTIDE SEQUENCE</scope>
    <source>
        <strain evidence="1">BCRC 34780</strain>
    </source>
</reference>
<evidence type="ECO:0000313" key="2">
    <source>
        <dbReference type="Proteomes" id="UP001140087"/>
    </source>
</evidence>
<feature type="non-terminal residue" evidence="1">
    <location>
        <position position="1485"/>
    </location>
</feature>
<name>A0ACC1LCS6_9FUNG</name>
<dbReference type="EMBL" id="JANBUN010000209">
    <property type="protein sequence ID" value="KAJ2805807.1"/>
    <property type="molecule type" value="Genomic_DNA"/>
</dbReference>
<dbReference type="Proteomes" id="UP001140087">
    <property type="component" value="Unassembled WGS sequence"/>
</dbReference>
<gene>
    <name evidence="1" type="primary">dcl1_1</name>
    <name evidence="1" type="ORF">H4R21_001119</name>
</gene>
<evidence type="ECO:0000313" key="1">
    <source>
        <dbReference type="EMBL" id="KAJ2805807.1"/>
    </source>
</evidence>
<keyword evidence="2" id="KW-1185">Reference proteome</keyword>
<organism evidence="1 2">
    <name type="scientific">Coemansia helicoidea</name>
    <dbReference type="NCBI Taxonomy" id="1286919"/>
    <lineage>
        <taxon>Eukaryota</taxon>
        <taxon>Fungi</taxon>
        <taxon>Fungi incertae sedis</taxon>
        <taxon>Zoopagomycota</taxon>
        <taxon>Kickxellomycotina</taxon>
        <taxon>Kickxellomycetes</taxon>
        <taxon>Kickxellales</taxon>
        <taxon>Kickxellaceae</taxon>
        <taxon>Coemansia</taxon>
    </lineage>
</organism>
<proteinExistence type="predicted"/>
<accession>A0ACC1LCS6</accession>
<comment type="caution">
    <text evidence="1">The sequence shown here is derived from an EMBL/GenBank/DDBJ whole genome shotgun (WGS) entry which is preliminary data.</text>
</comment>